<evidence type="ECO:0000313" key="2">
    <source>
        <dbReference type="Proteomes" id="UP001341840"/>
    </source>
</evidence>
<protein>
    <submittedName>
        <fullName evidence="1">Uncharacterized protein</fullName>
    </submittedName>
</protein>
<dbReference type="EMBL" id="JASCZI010241796">
    <property type="protein sequence ID" value="MED6207041.1"/>
    <property type="molecule type" value="Genomic_DNA"/>
</dbReference>
<accession>A0ABU6YCC6</accession>
<organism evidence="1 2">
    <name type="scientific">Stylosanthes scabra</name>
    <dbReference type="NCBI Taxonomy" id="79078"/>
    <lineage>
        <taxon>Eukaryota</taxon>
        <taxon>Viridiplantae</taxon>
        <taxon>Streptophyta</taxon>
        <taxon>Embryophyta</taxon>
        <taxon>Tracheophyta</taxon>
        <taxon>Spermatophyta</taxon>
        <taxon>Magnoliopsida</taxon>
        <taxon>eudicotyledons</taxon>
        <taxon>Gunneridae</taxon>
        <taxon>Pentapetalae</taxon>
        <taxon>rosids</taxon>
        <taxon>fabids</taxon>
        <taxon>Fabales</taxon>
        <taxon>Fabaceae</taxon>
        <taxon>Papilionoideae</taxon>
        <taxon>50 kb inversion clade</taxon>
        <taxon>dalbergioids sensu lato</taxon>
        <taxon>Dalbergieae</taxon>
        <taxon>Pterocarpus clade</taxon>
        <taxon>Stylosanthes</taxon>
    </lineage>
</organism>
<proteinExistence type="predicted"/>
<dbReference type="Proteomes" id="UP001341840">
    <property type="component" value="Unassembled WGS sequence"/>
</dbReference>
<name>A0ABU6YCC6_9FABA</name>
<gene>
    <name evidence="1" type="ORF">PIB30_032157</name>
</gene>
<reference evidence="1 2" key="1">
    <citation type="journal article" date="2023" name="Plants (Basel)">
        <title>Bridging the Gap: Combining Genomics and Transcriptomics Approaches to Understand Stylosanthes scabra, an Orphan Legume from the Brazilian Caatinga.</title>
        <authorList>
            <person name="Ferreira-Neto J.R.C."/>
            <person name="da Silva M.D."/>
            <person name="Binneck E."/>
            <person name="de Melo N.F."/>
            <person name="da Silva R.H."/>
            <person name="de Melo A.L.T.M."/>
            <person name="Pandolfi V."/>
            <person name="Bustamante F.O."/>
            <person name="Brasileiro-Vidal A.C."/>
            <person name="Benko-Iseppon A.M."/>
        </authorList>
    </citation>
    <scope>NUCLEOTIDE SEQUENCE [LARGE SCALE GENOMIC DNA]</scope>
    <source>
        <tissue evidence="1">Leaves</tissue>
    </source>
</reference>
<comment type="caution">
    <text evidence="1">The sequence shown here is derived from an EMBL/GenBank/DDBJ whole genome shotgun (WGS) entry which is preliminary data.</text>
</comment>
<sequence>MADHSDSAAHKSRSDGAEENEEIIQFSNEDIKEGLDKCKRSLVGRLLADRKFSASTLESALYSIWRQPEEFKVIDHGDSVEVWHLASLATPLVDEIPWKWWLRISKILKQQSNGKQKLELAANLVLSIWKACNELIFENSHKSPAMIVEAAGFLALNNSSR</sequence>
<keyword evidence="2" id="KW-1185">Reference proteome</keyword>
<evidence type="ECO:0000313" key="1">
    <source>
        <dbReference type="EMBL" id="MED6207041.1"/>
    </source>
</evidence>